<evidence type="ECO:0000313" key="2">
    <source>
        <dbReference type="Proteomes" id="UP001454489"/>
    </source>
</evidence>
<gene>
    <name evidence="1" type="ORF">WMO43_09575</name>
</gene>
<dbReference type="Gene3D" id="3.90.550.10">
    <property type="entry name" value="Spore Coat Polysaccharide Biosynthesis Protein SpsA, Chain A"/>
    <property type="match status" value="1"/>
</dbReference>
<dbReference type="SUPFAM" id="SSF53448">
    <property type="entry name" value="Nucleotide-diphospho-sugar transferases"/>
    <property type="match status" value="1"/>
</dbReference>
<keyword evidence="2" id="KW-1185">Reference proteome</keyword>
<dbReference type="Proteomes" id="UP001454489">
    <property type="component" value="Unassembled WGS sequence"/>
</dbReference>
<dbReference type="RefSeq" id="WP_177963653.1">
    <property type="nucleotide sequence ID" value="NZ_JBBMEX010000009.1"/>
</dbReference>
<comment type="caution">
    <text evidence="1">The sequence shown here is derived from an EMBL/GenBank/DDBJ whole genome shotgun (WGS) entry which is preliminary data.</text>
</comment>
<proteinExistence type="predicted"/>
<dbReference type="CDD" id="cd02513">
    <property type="entry name" value="CMP-NeuAc_Synthase"/>
    <property type="match status" value="1"/>
</dbReference>
<name>A0ABV1HFS9_9FIRM</name>
<dbReference type="InterPro" id="IPR050793">
    <property type="entry name" value="CMP-NeuNAc_synthase"/>
</dbReference>
<dbReference type="InterPro" id="IPR003329">
    <property type="entry name" value="Cytidylyl_trans"/>
</dbReference>
<accession>A0ABV1HFS9</accession>
<sequence length="231" mass="25871">MIEGKRVLALIPARGGSKGIKDKNITPLCGKPLIAYSVLAAKNSRYIDDVVVTTDSERIAETAKAYGAEVPFLRPAELASDTAKTIDAVLHAVKWLEDHQKSYDLLVLLQPTQPLRRAEDIDGAIELCIQRDMQDVVSVKEVSEHPILMRTIDEKGELQNVLSMQSTVRRQDMPQYYLVDGSVYVNRIETLSESTSFNDNPIPYIMDAKYSVDIDEPSDLEQAETLLKKYT</sequence>
<dbReference type="Pfam" id="PF02348">
    <property type="entry name" value="CTP_transf_3"/>
    <property type="match status" value="1"/>
</dbReference>
<keyword evidence="1" id="KW-0808">Transferase</keyword>
<dbReference type="InterPro" id="IPR029044">
    <property type="entry name" value="Nucleotide-diphossugar_trans"/>
</dbReference>
<dbReference type="PANTHER" id="PTHR21485">
    <property type="entry name" value="HAD SUPERFAMILY MEMBERS CMAS AND KDSC"/>
    <property type="match status" value="1"/>
</dbReference>
<evidence type="ECO:0000313" key="1">
    <source>
        <dbReference type="EMBL" id="MEQ2558116.1"/>
    </source>
</evidence>
<dbReference type="PANTHER" id="PTHR21485:SF6">
    <property type="entry name" value="N-ACYLNEURAMINATE CYTIDYLYLTRANSFERASE-RELATED"/>
    <property type="match status" value="1"/>
</dbReference>
<protein>
    <submittedName>
        <fullName evidence="1">NTP transferase domain-containing protein</fullName>
    </submittedName>
</protein>
<dbReference type="GO" id="GO:0016740">
    <property type="term" value="F:transferase activity"/>
    <property type="evidence" value="ECO:0007669"/>
    <property type="project" value="UniProtKB-KW"/>
</dbReference>
<dbReference type="EMBL" id="JBBMEX010000009">
    <property type="protein sequence ID" value="MEQ2558116.1"/>
    <property type="molecule type" value="Genomic_DNA"/>
</dbReference>
<reference evidence="1 2" key="1">
    <citation type="submission" date="2024-03" db="EMBL/GenBank/DDBJ databases">
        <title>Human intestinal bacterial collection.</title>
        <authorList>
            <person name="Pauvert C."/>
            <person name="Hitch T.C.A."/>
            <person name="Clavel T."/>
        </authorList>
    </citation>
    <scope>NUCLEOTIDE SEQUENCE [LARGE SCALE GENOMIC DNA]</scope>
    <source>
        <strain evidence="1 2">CLA-AA-H185</strain>
    </source>
</reference>
<organism evidence="1 2">
    <name type="scientific">Maccoyibacter intestinihominis</name>
    <dbReference type="NCBI Taxonomy" id="3133499"/>
    <lineage>
        <taxon>Bacteria</taxon>
        <taxon>Bacillati</taxon>
        <taxon>Bacillota</taxon>
        <taxon>Clostridia</taxon>
        <taxon>Lachnospirales</taxon>
        <taxon>Lachnospiraceae</taxon>
        <taxon>Maccoyibacter</taxon>
    </lineage>
</organism>